<dbReference type="AlphaFoldDB" id="D4DKH8"/>
<protein>
    <submittedName>
        <fullName evidence="2">Uncharacterized protein</fullName>
    </submittedName>
</protein>
<feature type="region of interest" description="Disordered" evidence="1">
    <location>
        <begin position="164"/>
        <end position="207"/>
    </location>
</feature>
<keyword evidence="3" id="KW-1185">Reference proteome</keyword>
<gene>
    <name evidence="2" type="ORF">TRV_07700</name>
</gene>
<dbReference type="RefSeq" id="XP_003018296.1">
    <property type="nucleotide sequence ID" value="XM_003018250.1"/>
</dbReference>
<proteinExistence type="predicted"/>
<dbReference type="OrthoDB" id="441210at2759"/>
<dbReference type="KEGG" id="tve:TRV_07700"/>
<dbReference type="Proteomes" id="UP000008383">
    <property type="component" value="Unassembled WGS sequence"/>
</dbReference>
<dbReference type="GeneID" id="9579992"/>
<evidence type="ECO:0000313" key="3">
    <source>
        <dbReference type="Proteomes" id="UP000008383"/>
    </source>
</evidence>
<evidence type="ECO:0000313" key="2">
    <source>
        <dbReference type="EMBL" id="EFE37651.1"/>
    </source>
</evidence>
<name>D4DKH8_TRIVH</name>
<accession>D4DKH8</accession>
<reference evidence="3" key="1">
    <citation type="journal article" date="2011" name="Genome Biol.">
        <title>Comparative and functional genomics provide insights into the pathogenicity of dermatophytic fungi.</title>
        <authorList>
            <person name="Burmester A."/>
            <person name="Shelest E."/>
            <person name="Gloeckner G."/>
            <person name="Heddergott C."/>
            <person name="Schindler S."/>
            <person name="Staib P."/>
            <person name="Heidel A."/>
            <person name="Felder M."/>
            <person name="Petzold A."/>
            <person name="Szafranski K."/>
            <person name="Feuermann M."/>
            <person name="Pedruzzi I."/>
            <person name="Priebe S."/>
            <person name="Groth M."/>
            <person name="Winkler R."/>
            <person name="Li W."/>
            <person name="Kniemeyer O."/>
            <person name="Schroeckh V."/>
            <person name="Hertweck C."/>
            <person name="Hube B."/>
            <person name="White T.C."/>
            <person name="Platzer M."/>
            <person name="Guthke R."/>
            <person name="Heitman J."/>
            <person name="Woestemeyer J."/>
            <person name="Zipfel P.F."/>
            <person name="Monod M."/>
            <person name="Brakhage A.A."/>
        </authorList>
    </citation>
    <scope>NUCLEOTIDE SEQUENCE [LARGE SCALE GENOMIC DNA]</scope>
    <source>
        <strain evidence="3">HKI 0517</strain>
    </source>
</reference>
<evidence type="ECO:0000256" key="1">
    <source>
        <dbReference type="SAM" id="MobiDB-lite"/>
    </source>
</evidence>
<dbReference type="EMBL" id="ACYE01000469">
    <property type="protein sequence ID" value="EFE37651.1"/>
    <property type="molecule type" value="Genomic_DNA"/>
</dbReference>
<dbReference type="HOGENOM" id="CLU_1327239_0_0_1"/>
<organism evidence="2 3">
    <name type="scientific">Trichophyton verrucosum (strain HKI 0517)</name>
    <dbReference type="NCBI Taxonomy" id="663202"/>
    <lineage>
        <taxon>Eukaryota</taxon>
        <taxon>Fungi</taxon>
        <taxon>Dikarya</taxon>
        <taxon>Ascomycota</taxon>
        <taxon>Pezizomycotina</taxon>
        <taxon>Eurotiomycetes</taxon>
        <taxon>Eurotiomycetidae</taxon>
        <taxon>Onygenales</taxon>
        <taxon>Arthrodermataceae</taxon>
        <taxon>Trichophyton</taxon>
    </lineage>
</organism>
<sequence>MYGSHFPSWCLKNSEKAIKQLTNSVQILPGPFEQDIKREMQCNGQADGSNGARRKFCYRDPPASDISIFLELEHGQEQLQKKNQELVNVYRDKCKKHAQMTNLYNLLKNRAIRSQIQTAVSDTVAQTLNSYGAVDNTQHASLDPQRPTTSLTISRMSDINQYNRASNDHDSRVPRQHKGAFNHRDGTMMPPPSVIPVSRVATTPNPS</sequence>
<comment type="caution">
    <text evidence="2">The sequence shown here is derived from an EMBL/GenBank/DDBJ whole genome shotgun (WGS) entry which is preliminary data.</text>
</comment>